<keyword evidence="3 5" id="KW-0687">Ribonucleoprotein</keyword>
<evidence type="ECO:0000313" key="6">
    <source>
        <dbReference type="EMBL" id="AOP19309.1"/>
    </source>
</evidence>
<name>A0A1C9JBS1_9CHLO</name>
<dbReference type="NCBIfam" id="NF006477">
    <property type="entry name" value="PRK08881.1"/>
    <property type="match status" value="1"/>
</dbReference>
<keyword evidence="6" id="KW-0934">Plastid</keyword>
<reference evidence="6" key="1">
    <citation type="journal article" date="2016" name="Genome Biol. Evol.">
        <title>Evolutionary Dynamics of Chloroplast Genomes in Low Light: A Case Study of the Endolithic Green Alga Ostreobium quekettii.</title>
        <authorList>
            <person name="R Marcelino V."/>
            <person name="Cremen M.C."/>
            <person name="Jackson C.J."/>
            <person name="Larkum A.A."/>
            <person name="Verbruggen H."/>
        </authorList>
    </citation>
    <scope>NUCLEOTIDE SEQUENCE</scope>
</reference>
<keyword evidence="2 5" id="KW-0689">Ribosomal protein</keyword>
<dbReference type="GO" id="GO:0009507">
    <property type="term" value="C:chloroplast"/>
    <property type="evidence" value="ECO:0007669"/>
    <property type="project" value="UniProtKB-SubCell"/>
</dbReference>
<organism evidence="6">
    <name type="scientific">Caulerpa cliftonii</name>
    <dbReference type="NCBI Taxonomy" id="1004391"/>
    <lineage>
        <taxon>Eukaryota</taxon>
        <taxon>Viridiplantae</taxon>
        <taxon>Chlorophyta</taxon>
        <taxon>core chlorophytes</taxon>
        <taxon>Ulvophyceae</taxon>
        <taxon>TCBD clade</taxon>
        <taxon>Bryopsidales</taxon>
        <taxon>Halimedineae</taxon>
        <taxon>Caulerpaceae</taxon>
        <taxon>Caulerpa</taxon>
    </lineage>
</organism>
<dbReference type="PROSITE" id="PS00527">
    <property type="entry name" value="RIBOSOMAL_S14"/>
    <property type="match status" value="1"/>
</dbReference>
<protein>
    <recommendedName>
        <fullName evidence="4 5">Small ribosomal subunit protein uS14c</fullName>
    </recommendedName>
</protein>
<geneLocation type="chloroplast" evidence="6"/>
<dbReference type="PANTHER" id="PTHR19836:SF19">
    <property type="entry name" value="SMALL RIBOSOMAL SUBUNIT PROTEIN US14M"/>
    <property type="match status" value="1"/>
</dbReference>
<keyword evidence="5" id="KW-0694">RNA-binding</keyword>
<comment type="subunit">
    <text evidence="5">Part of the 30S ribosomal subunit.</text>
</comment>
<dbReference type="RefSeq" id="YP_009306405.1">
    <property type="nucleotide sequence ID" value="NC_031368.1"/>
</dbReference>
<dbReference type="Gene3D" id="1.10.287.1480">
    <property type="match status" value="1"/>
</dbReference>
<proteinExistence type="inferred from homology"/>
<dbReference type="GO" id="GO:0015935">
    <property type="term" value="C:small ribosomal subunit"/>
    <property type="evidence" value="ECO:0007669"/>
    <property type="project" value="TreeGrafter"/>
</dbReference>
<dbReference type="GeneID" id="29288820"/>
<keyword evidence="5" id="KW-0699">rRNA-binding</keyword>
<dbReference type="InterPro" id="IPR023036">
    <property type="entry name" value="Ribosomal_uS14_bac/plastid"/>
</dbReference>
<dbReference type="GO" id="GO:0003735">
    <property type="term" value="F:structural constituent of ribosome"/>
    <property type="evidence" value="ECO:0007669"/>
    <property type="project" value="InterPro"/>
</dbReference>
<dbReference type="EMBL" id="KX808498">
    <property type="protein sequence ID" value="AOP19309.1"/>
    <property type="molecule type" value="Genomic_DNA"/>
</dbReference>
<evidence type="ECO:0000256" key="1">
    <source>
        <dbReference type="ARBA" id="ARBA00009083"/>
    </source>
</evidence>
<sequence length="100" mass="12016">MSKKALIERQRKRILLVNKYFLKRQNLKKQIRQEPLISKKFQLQQKLQKLPRDSSSSRLQNRCLLSGRPKGFFRDFQISRHYVREMALLGYLPGVQKASW</sequence>
<dbReference type="Pfam" id="PF00253">
    <property type="entry name" value="Ribosomal_S14"/>
    <property type="match status" value="1"/>
</dbReference>
<dbReference type="FunFam" id="1.10.287.1480:FF:000001">
    <property type="entry name" value="30S ribosomal protein S14"/>
    <property type="match status" value="1"/>
</dbReference>
<dbReference type="GO" id="GO:0019843">
    <property type="term" value="F:rRNA binding"/>
    <property type="evidence" value="ECO:0007669"/>
    <property type="project" value="UniProtKB-UniRule"/>
</dbReference>
<comment type="function">
    <text evidence="5">Binds 16S rRNA, required for the assembly of 30S particles.</text>
</comment>
<evidence type="ECO:0000256" key="2">
    <source>
        <dbReference type="ARBA" id="ARBA00022980"/>
    </source>
</evidence>
<dbReference type="InterPro" id="IPR001209">
    <property type="entry name" value="Ribosomal_uS14"/>
</dbReference>
<gene>
    <name evidence="5 6" type="primary">rps14</name>
</gene>
<comment type="similarity">
    <text evidence="1 5">Belongs to the universal ribosomal protein uS14 family.</text>
</comment>
<accession>A0A1C9JBS1</accession>
<dbReference type="AlphaFoldDB" id="A0A1C9JBS1"/>
<dbReference type="SUPFAM" id="SSF57716">
    <property type="entry name" value="Glucocorticoid receptor-like (DNA-binding domain)"/>
    <property type="match status" value="1"/>
</dbReference>
<dbReference type="InterPro" id="IPR018271">
    <property type="entry name" value="Ribosomal_uS14_CS"/>
</dbReference>
<dbReference type="GO" id="GO:0006412">
    <property type="term" value="P:translation"/>
    <property type="evidence" value="ECO:0007669"/>
    <property type="project" value="UniProtKB-UniRule"/>
</dbReference>
<comment type="subcellular location">
    <subcellularLocation>
        <location evidence="5">Plastid</location>
        <location evidence="5">Chloroplast</location>
    </subcellularLocation>
</comment>
<dbReference type="PANTHER" id="PTHR19836">
    <property type="entry name" value="30S RIBOSOMAL PROTEIN S14"/>
    <property type="match status" value="1"/>
</dbReference>
<evidence type="ECO:0000256" key="5">
    <source>
        <dbReference type="HAMAP-Rule" id="MF_00537"/>
    </source>
</evidence>
<evidence type="ECO:0000256" key="4">
    <source>
        <dbReference type="ARBA" id="ARBA00035247"/>
    </source>
</evidence>
<reference evidence="6" key="2">
    <citation type="submission" date="2016-08" db="EMBL/GenBank/DDBJ databases">
        <authorList>
            <person name="Seilhamer J.J."/>
        </authorList>
    </citation>
    <scope>NUCLEOTIDE SEQUENCE</scope>
</reference>
<evidence type="ECO:0000256" key="3">
    <source>
        <dbReference type="ARBA" id="ARBA00023274"/>
    </source>
</evidence>
<dbReference type="HAMAP" id="MF_00537">
    <property type="entry name" value="Ribosomal_uS14_1"/>
    <property type="match status" value="1"/>
</dbReference>
<keyword evidence="6" id="KW-0150">Chloroplast</keyword>